<dbReference type="HOGENOM" id="CLU_2641202_0_0_1"/>
<evidence type="ECO:0000313" key="2">
    <source>
        <dbReference type="Proteomes" id="UP000015103"/>
    </source>
</evidence>
<keyword evidence="2" id="KW-1185">Reference proteome</keyword>
<dbReference type="AlphaFoldDB" id="T1HY05"/>
<dbReference type="InParanoid" id="T1HY05"/>
<accession>T1HY05</accession>
<proteinExistence type="predicted"/>
<dbReference type="EnsemblMetazoa" id="RPRC008925-RA">
    <property type="protein sequence ID" value="RPRC008925-PA"/>
    <property type="gene ID" value="RPRC008925"/>
</dbReference>
<sequence length="77" mass="9046">MSLVYQLNYSLLMAPPLITMTLMVGGVQWRDWVHQSTFFVEWDEVSLKANGGRVMCNYGNDFYNRHFYSDNGVVYRL</sequence>
<protein>
    <submittedName>
        <fullName evidence="1">Uncharacterized protein</fullName>
    </submittedName>
</protein>
<evidence type="ECO:0000313" key="1">
    <source>
        <dbReference type="EnsemblMetazoa" id="RPRC008925-PA"/>
    </source>
</evidence>
<dbReference type="VEuPathDB" id="VectorBase:RPRC008925"/>
<reference evidence="1" key="1">
    <citation type="submission" date="2015-05" db="UniProtKB">
        <authorList>
            <consortium name="EnsemblMetazoa"/>
        </authorList>
    </citation>
    <scope>IDENTIFICATION</scope>
</reference>
<dbReference type="Proteomes" id="UP000015103">
    <property type="component" value="Unassembled WGS sequence"/>
</dbReference>
<name>T1HY05_RHOPR</name>
<organism evidence="1 2">
    <name type="scientific">Rhodnius prolixus</name>
    <name type="common">Triatomid bug</name>
    <dbReference type="NCBI Taxonomy" id="13249"/>
    <lineage>
        <taxon>Eukaryota</taxon>
        <taxon>Metazoa</taxon>
        <taxon>Ecdysozoa</taxon>
        <taxon>Arthropoda</taxon>
        <taxon>Hexapoda</taxon>
        <taxon>Insecta</taxon>
        <taxon>Pterygota</taxon>
        <taxon>Neoptera</taxon>
        <taxon>Paraneoptera</taxon>
        <taxon>Hemiptera</taxon>
        <taxon>Heteroptera</taxon>
        <taxon>Panheteroptera</taxon>
        <taxon>Cimicomorpha</taxon>
        <taxon>Reduviidae</taxon>
        <taxon>Triatominae</taxon>
        <taxon>Rhodnius</taxon>
    </lineage>
</organism>
<dbReference type="EMBL" id="ACPB03011305">
    <property type="status" value="NOT_ANNOTATED_CDS"/>
    <property type="molecule type" value="Genomic_DNA"/>
</dbReference>